<dbReference type="SUPFAM" id="SSF49452">
    <property type="entry name" value="Starch-binding domain-like"/>
    <property type="match status" value="1"/>
</dbReference>
<feature type="domain" description="DUF4382" evidence="2">
    <location>
        <begin position="35"/>
        <end position="188"/>
    </location>
</feature>
<accession>A0A643FAG1</accession>
<dbReference type="Proteomes" id="UP000430120">
    <property type="component" value="Unassembled WGS sequence"/>
</dbReference>
<dbReference type="OrthoDB" id="2111471at2"/>
<gene>
    <name evidence="3" type="ORF">F7Q92_12670</name>
</gene>
<keyword evidence="1" id="KW-0732">Signal</keyword>
<dbReference type="AlphaFoldDB" id="A0A643FAG1"/>
<evidence type="ECO:0000259" key="2">
    <source>
        <dbReference type="Pfam" id="PF14321"/>
    </source>
</evidence>
<feature type="chain" id="PRO_5024949869" evidence="1">
    <location>
        <begin position="21"/>
        <end position="392"/>
    </location>
</feature>
<dbReference type="EMBL" id="VZPB01000028">
    <property type="protein sequence ID" value="KAB0580941.1"/>
    <property type="molecule type" value="Genomic_DNA"/>
</dbReference>
<evidence type="ECO:0000313" key="4">
    <source>
        <dbReference type="Proteomes" id="UP000430120"/>
    </source>
</evidence>
<evidence type="ECO:0000256" key="1">
    <source>
        <dbReference type="SAM" id="SignalP"/>
    </source>
</evidence>
<dbReference type="InterPro" id="IPR025491">
    <property type="entry name" value="DUF4382"/>
</dbReference>
<name>A0A643FAG1_IDEDE</name>
<keyword evidence="4" id="KW-1185">Reference proteome</keyword>
<dbReference type="Pfam" id="PF14321">
    <property type="entry name" value="DUF4382"/>
    <property type="match status" value="1"/>
</dbReference>
<proteinExistence type="predicted"/>
<evidence type="ECO:0000313" key="3">
    <source>
        <dbReference type="EMBL" id="KAB0580941.1"/>
    </source>
</evidence>
<dbReference type="GO" id="GO:0030246">
    <property type="term" value="F:carbohydrate binding"/>
    <property type="evidence" value="ECO:0007669"/>
    <property type="project" value="InterPro"/>
</dbReference>
<dbReference type="PROSITE" id="PS51257">
    <property type="entry name" value="PROKAR_LIPOPROTEIN"/>
    <property type="match status" value="1"/>
</dbReference>
<comment type="caution">
    <text evidence="3">The sequence shown here is derived from an EMBL/GenBank/DDBJ whole genome shotgun (WGS) entry which is preliminary data.</text>
</comment>
<dbReference type="Gene3D" id="2.60.40.1120">
    <property type="entry name" value="Carboxypeptidase-like, regulatory domain"/>
    <property type="match status" value="1"/>
</dbReference>
<dbReference type="InterPro" id="IPR013784">
    <property type="entry name" value="Carb-bd-like_fold"/>
</dbReference>
<organism evidence="3 4">
    <name type="scientific">Ideonella dechloratans</name>
    <dbReference type="NCBI Taxonomy" id="36863"/>
    <lineage>
        <taxon>Bacteria</taxon>
        <taxon>Pseudomonadati</taxon>
        <taxon>Pseudomonadota</taxon>
        <taxon>Betaproteobacteria</taxon>
        <taxon>Burkholderiales</taxon>
        <taxon>Sphaerotilaceae</taxon>
        <taxon>Ideonella</taxon>
    </lineage>
</organism>
<feature type="signal peptide" evidence="1">
    <location>
        <begin position="1"/>
        <end position="20"/>
    </location>
</feature>
<protein>
    <submittedName>
        <fullName evidence="3">DUF4382 domain-containing protein</fullName>
    </submittedName>
</protein>
<dbReference type="RefSeq" id="WP_151124495.1">
    <property type="nucleotide sequence ID" value="NZ_CP088081.1"/>
</dbReference>
<sequence>MTSFRRIWAVLGLTTAALLAACGGGGSSTSTSGTTGTLRVSLTDAPACGFDQVNVTVEKVQVNQSASASDSDPGWIDIALNPALRVDLLTLSNGVLAELGQVPLAAGHYSQMRLVLAENSSSDPLANSVVPTGGSEQPLTTPSAQQTGLKINVDLDVQANQMVDMVLDFDACKSVVTAGASGKYILKPVIKATPAYISGVGGYVDAALANGLTTVSLQQDGVVIKATAPDATGKFLLQPVAPGRYDFVITSPGFATLVVTGVTVDSGLVTTISTSGMPLLPPVAGVGTLAGVVTTPAVSVDAQISAAQHLGNGDWIVVGSTLADADSGAYALDLPAAAPWVAPYVAGGSLVFAADATAGSAYTLNAESAGVLQTAGPLTVGTGTTVTTNFAF</sequence>
<reference evidence="3 4" key="1">
    <citation type="submission" date="2019-09" db="EMBL/GenBank/DDBJ databases">
        <title>Draft genome sequences of 48 bacterial type strains from the CCUG.</title>
        <authorList>
            <person name="Tunovic T."/>
            <person name="Pineiro-Iglesias B."/>
            <person name="Unosson C."/>
            <person name="Inganas E."/>
            <person name="Ohlen M."/>
            <person name="Cardew S."/>
            <person name="Jensie-Markopoulos S."/>
            <person name="Salva-Serra F."/>
            <person name="Jaen-Luchoro D."/>
            <person name="Karlsson R."/>
            <person name="Svensson-Stadler L."/>
            <person name="Chun J."/>
            <person name="Moore E."/>
        </authorList>
    </citation>
    <scope>NUCLEOTIDE SEQUENCE [LARGE SCALE GENOMIC DNA]</scope>
    <source>
        <strain evidence="3 4">CCUG 30977</strain>
    </source>
</reference>